<proteinExistence type="predicted"/>
<dbReference type="InterPro" id="IPR036388">
    <property type="entry name" value="WH-like_DNA-bd_sf"/>
</dbReference>
<protein>
    <submittedName>
        <fullName evidence="5">Organic hydroperoxide resistance transcriptional regulator</fullName>
    </submittedName>
</protein>
<evidence type="ECO:0000313" key="5">
    <source>
        <dbReference type="EMBL" id="SUI96842.1"/>
    </source>
</evidence>
<keyword evidence="3" id="KW-0804">Transcription</keyword>
<dbReference type="AlphaFoldDB" id="A0A380B8M0"/>
<dbReference type="Pfam" id="PF12802">
    <property type="entry name" value="MarR_2"/>
    <property type="match status" value="1"/>
</dbReference>
<dbReference type="PROSITE" id="PS50995">
    <property type="entry name" value="HTH_MARR_2"/>
    <property type="match status" value="1"/>
</dbReference>
<dbReference type="InterPro" id="IPR000835">
    <property type="entry name" value="HTH_MarR-typ"/>
</dbReference>
<keyword evidence="2" id="KW-0238">DNA-binding</keyword>
<evidence type="ECO:0000259" key="4">
    <source>
        <dbReference type="PROSITE" id="PS50995"/>
    </source>
</evidence>
<evidence type="ECO:0000313" key="6">
    <source>
        <dbReference type="Proteomes" id="UP000254893"/>
    </source>
</evidence>
<evidence type="ECO:0000256" key="3">
    <source>
        <dbReference type="ARBA" id="ARBA00023163"/>
    </source>
</evidence>
<dbReference type="Gene3D" id="1.10.10.10">
    <property type="entry name" value="Winged helix-like DNA-binding domain superfamily/Winged helix DNA-binding domain"/>
    <property type="match status" value="1"/>
</dbReference>
<gene>
    <name evidence="5" type="primary">ohrR_1</name>
    <name evidence="5" type="ORF">NCTC11388_00179</name>
</gene>
<dbReference type="GO" id="GO:0003700">
    <property type="term" value="F:DNA-binding transcription factor activity"/>
    <property type="evidence" value="ECO:0007669"/>
    <property type="project" value="InterPro"/>
</dbReference>
<accession>A0A380B8M0</accession>
<organism evidence="5 6">
    <name type="scientific">Sphingobacterium spiritivorum</name>
    <name type="common">Flavobacterium spiritivorum</name>
    <dbReference type="NCBI Taxonomy" id="258"/>
    <lineage>
        <taxon>Bacteria</taxon>
        <taxon>Pseudomonadati</taxon>
        <taxon>Bacteroidota</taxon>
        <taxon>Sphingobacteriia</taxon>
        <taxon>Sphingobacteriales</taxon>
        <taxon>Sphingobacteriaceae</taxon>
        <taxon>Sphingobacterium</taxon>
    </lineage>
</organism>
<name>A0A380B8M0_SPHSI</name>
<dbReference type="EMBL" id="UGYW01000001">
    <property type="protein sequence ID" value="SUI96842.1"/>
    <property type="molecule type" value="Genomic_DNA"/>
</dbReference>
<evidence type="ECO:0000256" key="1">
    <source>
        <dbReference type="ARBA" id="ARBA00023015"/>
    </source>
</evidence>
<sequence length="170" mass="19440">MFLIAIVKLICFICINNLNQTKTMITNEAIYTEDFFNFLTGKATTALTRRLQQNLKESGINITAEQWSILYNLWQEEGLTQQELANRTFRDKPSVTRLINNLEKLNLVIRVNDRGDRRSNLIYLTKSGRQIKHKGLEQASKTISEALTGVSPEAIHSAHDTLSKVYVNLK</sequence>
<keyword evidence="1" id="KW-0805">Transcription regulation</keyword>
<dbReference type="PANTHER" id="PTHR33164:SF64">
    <property type="entry name" value="TRANSCRIPTIONAL REGULATOR SLYA"/>
    <property type="match status" value="1"/>
</dbReference>
<dbReference type="GO" id="GO:0006950">
    <property type="term" value="P:response to stress"/>
    <property type="evidence" value="ECO:0007669"/>
    <property type="project" value="TreeGrafter"/>
</dbReference>
<feature type="domain" description="HTH marR-type" evidence="4">
    <location>
        <begin position="33"/>
        <end position="167"/>
    </location>
</feature>
<dbReference type="PRINTS" id="PR00598">
    <property type="entry name" value="HTHMARR"/>
</dbReference>
<dbReference type="GO" id="GO:0003677">
    <property type="term" value="F:DNA binding"/>
    <property type="evidence" value="ECO:0007669"/>
    <property type="project" value="UniProtKB-KW"/>
</dbReference>
<dbReference type="Proteomes" id="UP000254893">
    <property type="component" value="Unassembled WGS sequence"/>
</dbReference>
<evidence type="ECO:0000256" key="2">
    <source>
        <dbReference type="ARBA" id="ARBA00023125"/>
    </source>
</evidence>
<dbReference type="SMART" id="SM00347">
    <property type="entry name" value="HTH_MARR"/>
    <property type="match status" value="1"/>
</dbReference>
<dbReference type="InterPro" id="IPR036390">
    <property type="entry name" value="WH_DNA-bd_sf"/>
</dbReference>
<dbReference type="InterPro" id="IPR039422">
    <property type="entry name" value="MarR/SlyA-like"/>
</dbReference>
<dbReference type="PANTHER" id="PTHR33164">
    <property type="entry name" value="TRANSCRIPTIONAL REGULATOR, MARR FAMILY"/>
    <property type="match status" value="1"/>
</dbReference>
<reference evidence="5 6" key="1">
    <citation type="submission" date="2018-06" db="EMBL/GenBank/DDBJ databases">
        <authorList>
            <consortium name="Pathogen Informatics"/>
            <person name="Doyle S."/>
        </authorList>
    </citation>
    <scope>NUCLEOTIDE SEQUENCE [LARGE SCALE GENOMIC DNA]</scope>
    <source>
        <strain evidence="5 6">NCTC11388</strain>
    </source>
</reference>
<dbReference type="SUPFAM" id="SSF46785">
    <property type="entry name" value="Winged helix' DNA-binding domain"/>
    <property type="match status" value="1"/>
</dbReference>